<comment type="caution">
    <text evidence="4">Lacks conserved residue(s) required for the propagation of feature annotation.</text>
</comment>
<evidence type="ECO:0000256" key="4">
    <source>
        <dbReference type="PROSITE-ProRule" id="PRU00782"/>
    </source>
</evidence>
<keyword evidence="2" id="KW-0067">ATP-binding</keyword>
<evidence type="ECO:0000256" key="1">
    <source>
        <dbReference type="ARBA" id="ARBA00022741"/>
    </source>
</evidence>
<dbReference type="Gene3D" id="1.20.120.720">
    <property type="entry name" value="Myosin VI head, motor domain, U50 subdomain"/>
    <property type="match status" value="1"/>
</dbReference>
<proteinExistence type="inferred from homology"/>
<keyword evidence="4" id="KW-0505">Motor protein</keyword>
<dbReference type="SUPFAM" id="SSF52540">
    <property type="entry name" value="P-loop containing nucleoside triphosphate hydrolases"/>
    <property type="match status" value="1"/>
</dbReference>
<dbReference type="GO" id="GO:0016020">
    <property type="term" value="C:membrane"/>
    <property type="evidence" value="ECO:0007669"/>
    <property type="project" value="TreeGrafter"/>
</dbReference>
<dbReference type="GO" id="GO:0007015">
    <property type="term" value="P:actin filament organization"/>
    <property type="evidence" value="ECO:0007669"/>
    <property type="project" value="TreeGrafter"/>
</dbReference>
<dbReference type="InterPro" id="IPR001609">
    <property type="entry name" value="Myosin_head_motor_dom-like"/>
</dbReference>
<dbReference type="GO" id="GO:0005737">
    <property type="term" value="C:cytoplasm"/>
    <property type="evidence" value="ECO:0007669"/>
    <property type="project" value="TreeGrafter"/>
</dbReference>
<gene>
    <name evidence="6" type="ORF">EDS130_LOCUS46474</name>
</gene>
<dbReference type="Proteomes" id="UP000663852">
    <property type="component" value="Unassembled WGS sequence"/>
</dbReference>
<keyword evidence="4" id="KW-0518">Myosin</keyword>
<organism evidence="6 7">
    <name type="scientific">Adineta ricciae</name>
    <name type="common">Rotifer</name>
    <dbReference type="NCBI Taxonomy" id="249248"/>
    <lineage>
        <taxon>Eukaryota</taxon>
        <taxon>Metazoa</taxon>
        <taxon>Spiralia</taxon>
        <taxon>Gnathifera</taxon>
        <taxon>Rotifera</taxon>
        <taxon>Eurotatoria</taxon>
        <taxon>Bdelloidea</taxon>
        <taxon>Adinetida</taxon>
        <taxon>Adinetidae</taxon>
        <taxon>Adineta</taxon>
    </lineage>
</organism>
<dbReference type="EMBL" id="CAJNOJ010002331">
    <property type="protein sequence ID" value="CAF1559093.1"/>
    <property type="molecule type" value="Genomic_DNA"/>
</dbReference>
<dbReference type="Gene3D" id="1.10.10.820">
    <property type="match status" value="1"/>
</dbReference>
<evidence type="ECO:0000313" key="6">
    <source>
        <dbReference type="EMBL" id="CAF1559093.1"/>
    </source>
</evidence>
<dbReference type="GO" id="GO:0005524">
    <property type="term" value="F:ATP binding"/>
    <property type="evidence" value="ECO:0007669"/>
    <property type="project" value="UniProtKB-KW"/>
</dbReference>
<comment type="similarity">
    <text evidence="4">Belongs to the TRAFAC class myosin-kinesin ATPase superfamily. Myosin family.</text>
</comment>
<keyword evidence="3 4" id="KW-0009">Actin-binding</keyword>
<dbReference type="PANTHER" id="PTHR13140">
    <property type="entry name" value="MYOSIN"/>
    <property type="match status" value="1"/>
</dbReference>
<dbReference type="GO" id="GO:0051015">
    <property type="term" value="F:actin filament binding"/>
    <property type="evidence" value="ECO:0007669"/>
    <property type="project" value="TreeGrafter"/>
</dbReference>
<dbReference type="AlphaFoldDB" id="A0A815XKH0"/>
<dbReference type="InterPro" id="IPR027417">
    <property type="entry name" value="P-loop_NTPase"/>
</dbReference>
<sequence>VPADQFRYASEGNAITIKGVNDAQQFLETREALALLGIENKVQMSIFRLLSAILHLGNVIINEGEGESTYVKESDKSFSIFCSLLKLDESRMRTWLCNKRIKTGVEVVNTTLNLNQALFARDALAKHIYSQLFGWIVNEINKSLEYVGQRQSFIGVLDIYG</sequence>
<feature type="domain" description="Myosin motor" evidence="5">
    <location>
        <begin position="1"/>
        <end position="161"/>
    </location>
</feature>
<comment type="caution">
    <text evidence="6">The sequence shown here is derived from an EMBL/GenBank/DDBJ whole genome shotgun (WGS) entry which is preliminary data.</text>
</comment>
<evidence type="ECO:0000256" key="2">
    <source>
        <dbReference type="ARBA" id="ARBA00022840"/>
    </source>
</evidence>
<reference evidence="6" key="1">
    <citation type="submission" date="2021-02" db="EMBL/GenBank/DDBJ databases">
        <authorList>
            <person name="Nowell W R."/>
        </authorList>
    </citation>
    <scope>NUCLEOTIDE SEQUENCE</scope>
</reference>
<keyword evidence="1" id="KW-0547">Nucleotide-binding</keyword>
<dbReference type="Pfam" id="PF00063">
    <property type="entry name" value="Myosin_head"/>
    <property type="match status" value="1"/>
</dbReference>
<dbReference type="PROSITE" id="PS51456">
    <property type="entry name" value="MYOSIN_MOTOR"/>
    <property type="match status" value="1"/>
</dbReference>
<dbReference type="OrthoDB" id="6108017at2759"/>
<name>A0A815XKH0_ADIRI</name>
<evidence type="ECO:0000313" key="7">
    <source>
        <dbReference type="Proteomes" id="UP000663852"/>
    </source>
</evidence>
<dbReference type="PANTHER" id="PTHR13140:SF706">
    <property type="entry name" value="DILUTE CLASS UNCONVENTIONAL MYOSIN, ISOFORM C"/>
    <property type="match status" value="1"/>
</dbReference>
<evidence type="ECO:0000256" key="3">
    <source>
        <dbReference type="ARBA" id="ARBA00023203"/>
    </source>
</evidence>
<evidence type="ECO:0000259" key="5">
    <source>
        <dbReference type="PROSITE" id="PS51456"/>
    </source>
</evidence>
<protein>
    <recommendedName>
        <fullName evidence="5">Myosin motor domain-containing protein</fullName>
    </recommendedName>
</protein>
<accession>A0A815XKH0</accession>
<feature type="non-terminal residue" evidence="6">
    <location>
        <position position="1"/>
    </location>
</feature>
<dbReference type="GO" id="GO:0016459">
    <property type="term" value="C:myosin complex"/>
    <property type="evidence" value="ECO:0007669"/>
    <property type="project" value="UniProtKB-KW"/>
</dbReference>
<dbReference type="GO" id="GO:0000146">
    <property type="term" value="F:microfilament motor activity"/>
    <property type="evidence" value="ECO:0007669"/>
    <property type="project" value="TreeGrafter"/>
</dbReference>